<evidence type="ECO:0000313" key="1">
    <source>
        <dbReference type="EMBL" id="MBW0514122.1"/>
    </source>
</evidence>
<dbReference type="OrthoDB" id="5592268at2759"/>
<dbReference type="AlphaFoldDB" id="A0A9Q3HRW8"/>
<sequence length="169" mass="19502">MVWKRIIQKLKHMIRIFCGYGLSFKESDEFTYDWCTIIPELELAFKTSVDSSMGQAPAMLEKGWNRKIPAYTLRKELIDIHPTGSSFKLMLDKVKHHTKQRINEAFDYAKKIWDKSHKVLDFKVGDLVLVSTLNFNNIKDPKKVKDSYVGPFLIVALHVTNAVQVELSG</sequence>
<comment type="caution">
    <text evidence="1">The sequence shown here is derived from an EMBL/GenBank/DDBJ whole genome shotgun (WGS) entry which is preliminary data.</text>
</comment>
<gene>
    <name evidence="1" type="ORF">O181_053837</name>
</gene>
<protein>
    <submittedName>
        <fullName evidence="1">Uncharacterized protein</fullName>
    </submittedName>
</protein>
<name>A0A9Q3HRW8_9BASI</name>
<evidence type="ECO:0000313" key="2">
    <source>
        <dbReference type="Proteomes" id="UP000765509"/>
    </source>
</evidence>
<reference evidence="1" key="1">
    <citation type="submission" date="2021-03" db="EMBL/GenBank/DDBJ databases">
        <title>Draft genome sequence of rust myrtle Austropuccinia psidii MF-1, a brazilian biotype.</title>
        <authorList>
            <person name="Quecine M.C."/>
            <person name="Pachon D.M.R."/>
            <person name="Bonatelli M.L."/>
            <person name="Correr F.H."/>
            <person name="Franceschini L.M."/>
            <person name="Leite T.F."/>
            <person name="Margarido G.R.A."/>
            <person name="Almeida C.A."/>
            <person name="Ferrarezi J.A."/>
            <person name="Labate C.A."/>
        </authorList>
    </citation>
    <scope>NUCLEOTIDE SEQUENCE</scope>
    <source>
        <strain evidence="1">MF-1</strain>
    </source>
</reference>
<dbReference type="EMBL" id="AVOT02023832">
    <property type="protein sequence ID" value="MBW0514122.1"/>
    <property type="molecule type" value="Genomic_DNA"/>
</dbReference>
<proteinExistence type="predicted"/>
<organism evidence="1 2">
    <name type="scientific">Austropuccinia psidii MF-1</name>
    <dbReference type="NCBI Taxonomy" id="1389203"/>
    <lineage>
        <taxon>Eukaryota</taxon>
        <taxon>Fungi</taxon>
        <taxon>Dikarya</taxon>
        <taxon>Basidiomycota</taxon>
        <taxon>Pucciniomycotina</taxon>
        <taxon>Pucciniomycetes</taxon>
        <taxon>Pucciniales</taxon>
        <taxon>Sphaerophragmiaceae</taxon>
        <taxon>Austropuccinia</taxon>
    </lineage>
</organism>
<dbReference type="Proteomes" id="UP000765509">
    <property type="component" value="Unassembled WGS sequence"/>
</dbReference>
<keyword evidence="2" id="KW-1185">Reference proteome</keyword>
<accession>A0A9Q3HRW8</accession>